<evidence type="ECO:0000313" key="9">
    <source>
        <dbReference type="EMBL" id="KAG9444827.1"/>
    </source>
</evidence>
<comment type="caution">
    <text evidence="9">The sequence shown here is derived from an EMBL/GenBank/DDBJ whole genome shotgun (WGS) entry which is preliminary data.</text>
</comment>
<keyword evidence="1" id="KW-0808">Transferase</keyword>
<dbReference type="EMBL" id="JAINDJ010000006">
    <property type="protein sequence ID" value="KAG9444827.1"/>
    <property type="molecule type" value="Genomic_DNA"/>
</dbReference>
<dbReference type="GO" id="GO:0003964">
    <property type="term" value="F:RNA-directed DNA polymerase activity"/>
    <property type="evidence" value="ECO:0007669"/>
    <property type="project" value="UniProtKB-KW"/>
</dbReference>
<evidence type="ECO:0000256" key="5">
    <source>
        <dbReference type="ARBA" id="ARBA00022801"/>
    </source>
</evidence>
<dbReference type="SUPFAM" id="SSF56672">
    <property type="entry name" value="DNA/RNA polymerases"/>
    <property type="match status" value="1"/>
</dbReference>
<evidence type="ECO:0000256" key="2">
    <source>
        <dbReference type="ARBA" id="ARBA00022695"/>
    </source>
</evidence>
<keyword evidence="6" id="KW-0695">RNA-directed DNA polymerase</keyword>
<evidence type="ECO:0000259" key="8">
    <source>
        <dbReference type="Pfam" id="PF17917"/>
    </source>
</evidence>
<proteinExistence type="predicted"/>
<feature type="region of interest" description="Disordered" evidence="7">
    <location>
        <begin position="357"/>
        <end position="382"/>
    </location>
</feature>
<keyword evidence="4" id="KW-0255">Endonuclease</keyword>
<feature type="compositionally biased region" description="Basic and acidic residues" evidence="7">
    <location>
        <begin position="370"/>
        <end position="382"/>
    </location>
</feature>
<dbReference type="AlphaFoldDB" id="A0AAV7EAR3"/>
<protein>
    <recommendedName>
        <fullName evidence="8">Reverse transcriptase RNase H-like domain-containing protein</fullName>
    </recommendedName>
</protein>
<evidence type="ECO:0000313" key="10">
    <source>
        <dbReference type="Proteomes" id="UP000825729"/>
    </source>
</evidence>
<reference evidence="9 10" key="1">
    <citation type="submission" date="2021-07" db="EMBL/GenBank/DDBJ databases">
        <title>The Aristolochia fimbriata genome: insights into angiosperm evolution, floral development and chemical biosynthesis.</title>
        <authorList>
            <person name="Jiao Y."/>
        </authorList>
    </citation>
    <scope>NUCLEOTIDE SEQUENCE [LARGE SCALE GENOMIC DNA]</scope>
    <source>
        <strain evidence="9">IBCAS-2021</strain>
        <tissue evidence="9">Leaf</tissue>
    </source>
</reference>
<evidence type="ECO:0000256" key="3">
    <source>
        <dbReference type="ARBA" id="ARBA00022722"/>
    </source>
</evidence>
<dbReference type="Gene3D" id="3.30.70.270">
    <property type="match status" value="1"/>
</dbReference>
<dbReference type="GO" id="GO:0016787">
    <property type="term" value="F:hydrolase activity"/>
    <property type="evidence" value="ECO:0007669"/>
    <property type="project" value="UniProtKB-KW"/>
</dbReference>
<dbReference type="CDD" id="cd09274">
    <property type="entry name" value="RNase_HI_RT_Ty3"/>
    <property type="match status" value="1"/>
</dbReference>
<dbReference type="PANTHER" id="PTHR34072:SF44">
    <property type="entry name" value="RNA-DIRECTED DNA POLYMERASE"/>
    <property type="match status" value="1"/>
</dbReference>
<evidence type="ECO:0000256" key="6">
    <source>
        <dbReference type="ARBA" id="ARBA00022918"/>
    </source>
</evidence>
<dbReference type="Gene3D" id="1.10.340.70">
    <property type="match status" value="1"/>
</dbReference>
<dbReference type="InterPro" id="IPR043502">
    <property type="entry name" value="DNA/RNA_pol_sf"/>
</dbReference>
<keyword evidence="10" id="KW-1185">Reference proteome</keyword>
<name>A0AAV7EAR3_ARIFI</name>
<evidence type="ECO:0000256" key="7">
    <source>
        <dbReference type="SAM" id="MobiDB-lite"/>
    </source>
</evidence>
<keyword evidence="2" id="KW-0548">Nucleotidyltransferase</keyword>
<dbReference type="PANTHER" id="PTHR34072">
    <property type="entry name" value="ENZYMATIC POLYPROTEIN-RELATED"/>
    <property type="match status" value="1"/>
</dbReference>
<dbReference type="Pfam" id="PF17917">
    <property type="entry name" value="RT_RNaseH"/>
    <property type="match status" value="1"/>
</dbReference>
<dbReference type="FunFam" id="3.30.70.270:FF:000020">
    <property type="entry name" value="Transposon Tf2-6 polyprotein-like Protein"/>
    <property type="match status" value="1"/>
</dbReference>
<keyword evidence="3" id="KW-0540">Nuclease</keyword>
<dbReference type="InterPro" id="IPR043128">
    <property type="entry name" value="Rev_trsase/Diguanyl_cyclase"/>
</dbReference>
<feature type="domain" description="Reverse transcriptase RNase H-like" evidence="8">
    <location>
        <begin position="105"/>
        <end position="203"/>
    </location>
</feature>
<accession>A0AAV7EAR3</accession>
<dbReference type="GO" id="GO:0004519">
    <property type="term" value="F:endonuclease activity"/>
    <property type="evidence" value="ECO:0007669"/>
    <property type="project" value="UniProtKB-KW"/>
</dbReference>
<dbReference type="InterPro" id="IPR041373">
    <property type="entry name" value="RT_RNaseH"/>
</dbReference>
<sequence length="382" mass="44626">MVNEGIVLGHKISEREIEVDRAKIEVIETLSPPRNIKGIRRFLGHAGFHRRFIKDFSKITKPLSNLLNKDVKFDFDDECLHAFNLLKEKLISAPIVVAPDWTILFELMCDACDYTVGVVLGERKEIFFHTIYYASHSLTSPQLNYTTIEKELLAVVYAFKKFISYFIGSKVVVYTGLATLRHVFAKEDSKPRLIRWILLLQEFDIEIKDKKGAENVVGDHLSRLEAEEVEKRGLSELFPDVVICQVRKIYFQAPWFADFANFLTGGWIPKELSWQQRKKFLADVKHYFWEDPYLCKIFPDQVIRRCVPKTEFESILKHCRDGEARGHFSSNRTTTKVMQSGFYWPTLYQDSKRRFMTGSQVEPSQEIDPEPERTLRQKLKEN</sequence>
<evidence type="ECO:0000256" key="4">
    <source>
        <dbReference type="ARBA" id="ARBA00022759"/>
    </source>
</evidence>
<keyword evidence="5" id="KW-0378">Hydrolase</keyword>
<gene>
    <name evidence="9" type="ORF">H6P81_016167</name>
</gene>
<dbReference type="Proteomes" id="UP000825729">
    <property type="component" value="Unassembled WGS sequence"/>
</dbReference>
<organism evidence="9 10">
    <name type="scientific">Aristolochia fimbriata</name>
    <name type="common">White veined hardy Dutchman's pipe vine</name>
    <dbReference type="NCBI Taxonomy" id="158543"/>
    <lineage>
        <taxon>Eukaryota</taxon>
        <taxon>Viridiplantae</taxon>
        <taxon>Streptophyta</taxon>
        <taxon>Embryophyta</taxon>
        <taxon>Tracheophyta</taxon>
        <taxon>Spermatophyta</taxon>
        <taxon>Magnoliopsida</taxon>
        <taxon>Magnoliidae</taxon>
        <taxon>Piperales</taxon>
        <taxon>Aristolochiaceae</taxon>
        <taxon>Aristolochia</taxon>
    </lineage>
</organism>
<evidence type="ECO:0000256" key="1">
    <source>
        <dbReference type="ARBA" id="ARBA00022679"/>
    </source>
</evidence>